<protein>
    <recommendedName>
        <fullName evidence="4 7">Phosphate-binding protein PstS</fullName>
    </recommendedName>
</protein>
<comment type="subunit">
    <text evidence="3 7">The complex is composed of two ATP-binding proteins (PstB), two transmembrane proteins (PstC and PstA) and a solute-binding protein (PstS).</text>
</comment>
<feature type="signal peptide" evidence="8">
    <location>
        <begin position="1"/>
        <end position="27"/>
    </location>
</feature>
<accession>A0ABW4YCQ5</accession>
<evidence type="ECO:0000313" key="10">
    <source>
        <dbReference type="EMBL" id="MFD2113433.1"/>
    </source>
</evidence>
<dbReference type="InterPro" id="IPR050962">
    <property type="entry name" value="Phosphate-bind_PstS"/>
</dbReference>
<dbReference type="Gene3D" id="3.40.190.10">
    <property type="entry name" value="Periplasmic binding protein-like II"/>
    <property type="match status" value="2"/>
</dbReference>
<dbReference type="EMBL" id="JBHUHX010000051">
    <property type="protein sequence ID" value="MFD2113433.1"/>
    <property type="molecule type" value="Genomic_DNA"/>
</dbReference>
<evidence type="ECO:0000256" key="7">
    <source>
        <dbReference type="PIRNR" id="PIRNR002756"/>
    </source>
</evidence>
<comment type="caution">
    <text evidence="10">The sequence shown here is derived from an EMBL/GenBank/DDBJ whole genome shotgun (WGS) entry which is preliminary data.</text>
</comment>
<comment type="function">
    <text evidence="1 7">Part of the ABC transporter complex PstSACB involved in phosphate import.</text>
</comment>
<dbReference type="Proteomes" id="UP001597337">
    <property type="component" value="Unassembled WGS sequence"/>
</dbReference>
<evidence type="ECO:0000256" key="5">
    <source>
        <dbReference type="ARBA" id="ARBA00022448"/>
    </source>
</evidence>
<evidence type="ECO:0000256" key="3">
    <source>
        <dbReference type="ARBA" id="ARBA00011529"/>
    </source>
</evidence>
<evidence type="ECO:0000256" key="1">
    <source>
        <dbReference type="ARBA" id="ARBA00002841"/>
    </source>
</evidence>
<dbReference type="CDD" id="cd13565">
    <property type="entry name" value="PBP2_PstS"/>
    <property type="match status" value="1"/>
</dbReference>
<dbReference type="PANTHER" id="PTHR42996">
    <property type="entry name" value="PHOSPHATE-BINDING PROTEIN PSTS"/>
    <property type="match status" value="1"/>
</dbReference>
<proteinExistence type="inferred from homology"/>
<dbReference type="RefSeq" id="WP_386028277.1">
    <property type="nucleotide sequence ID" value="NZ_JBHUHX010000051.1"/>
</dbReference>
<feature type="domain" description="PBP" evidence="9">
    <location>
        <begin position="23"/>
        <end position="306"/>
    </location>
</feature>
<organism evidence="10 11">
    <name type="scientific">Thiorhodococcus fuscus</name>
    <dbReference type="NCBI Taxonomy" id="527200"/>
    <lineage>
        <taxon>Bacteria</taxon>
        <taxon>Pseudomonadati</taxon>
        <taxon>Pseudomonadota</taxon>
        <taxon>Gammaproteobacteria</taxon>
        <taxon>Chromatiales</taxon>
        <taxon>Chromatiaceae</taxon>
        <taxon>Thiorhodococcus</taxon>
    </lineage>
</organism>
<evidence type="ECO:0000313" key="11">
    <source>
        <dbReference type="Proteomes" id="UP001597337"/>
    </source>
</evidence>
<dbReference type="Pfam" id="PF12849">
    <property type="entry name" value="PBP_like_2"/>
    <property type="match status" value="1"/>
</dbReference>
<keyword evidence="11" id="KW-1185">Reference proteome</keyword>
<dbReference type="NCBIfam" id="TIGR00975">
    <property type="entry name" value="3a0107s03"/>
    <property type="match status" value="1"/>
</dbReference>
<keyword evidence="5 7" id="KW-0813">Transport</keyword>
<dbReference type="InterPro" id="IPR005673">
    <property type="entry name" value="ABC_phos-bd_PstS"/>
</dbReference>
<keyword evidence="6 7" id="KW-0592">Phosphate transport</keyword>
<evidence type="ECO:0000259" key="9">
    <source>
        <dbReference type="Pfam" id="PF12849"/>
    </source>
</evidence>
<evidence type="ECO:0000256" key="4">
    <source>
        <dbReference type="ARBA" id="ARBA00021889"/>
    </source>
</evidence>
<evidence type="ECO:0000256" key="8">
    <source>
        <dbReference type="SAM" id="SignalP"/>
    </source>
</evidence>
<comment type="similarity">
    <text evidence="2 7">Belongs to the PstS family.</text>
</comment>
<reference evidence="11" key="1">
    <citation type="journal article" date="2019" name="Int. J. Syst. Evol. Microbiol.">
        <title>The Global Catalogue of Microorganisms (GCM) 10K type strain sequencing project: providing services to taxonomists for standard genome sequencing and annotation.</title>
        <authorList>
            <consortium name="The Broad Institute Genomics Platform"/>
            <consortium name="The Broad Institute Genome Sequencing Center for Infectious Disease"/>
            <person name="Wu L."/>
            <person name="Ma J."/>
        </authorList>
    </citation>
    <scope>NUCLEOTIDE SEQUENCE [LARGE SCALE GENOMIC DNA]</scope>
    <source>
        <strain evidence="11">KACC 12597</strain>
    </source>
</reference>
<dbReference type="PANTHER" id="PTHR42996:SF1">
    <property type="entry name" value="PHOSPHATE-BINDING PROTEIN PSTS"/>
    <property type="match status" value="1"/>
</dbReference>
<dbReference type="PIRSF" id="PIRSF002756">
    <property type="entry name" value="PstS"/>
    <property type="match status" value="1"/>
</dbReference>
<evidence type="ECO:0000256" key="2">
    <source>
        <dbReference type="ARBA" id="ARBA00008725"/>
    </source>
</evidence>
<evidence type="ECO:0000256" key="6">
    <source>
        <dbReference type="ARBA" id="ARBA00022592"/>
    </source>
</evidence>
<name>A0ABW4YCQ5_9GAMM</name>
<feature type="chain" id="PRO_5046558673" description="Phosphate-binding protein PstS" evidence="8">
    <location>
        <begin position="28"/>
        <end position="352"/>
    </location>
</feature>
<gene>
    <name evidence="10" type="primary">pstS</name>
    <name evidence="10" type="ORF">ACFSJC_16410</name>
</gene>
<sequence length="352" mass="37772">MKTPSYIKSALAAGLVSLCAVSVAAHAEVKLNGSGASFPFPIYSKWFKDFSAEHKDIRIDYQSKGSGAGIQDLINGTVDFAASDAAMSDKDMAQVKQGVVLLPMTAGEVVIIYNLKGVNELNLPRDVYPAIFSGTITQWNDPAIAKANPGVDLPDEPITVVTRSDSSGTSFVFTGHLSAINETFKESVGQGKAPNWPNTGKFIAAPKNDGVTAQVQQNEGSIGYVEYGYAKLTGWKQVAKLENKSGKFIAAGPESGAAALASAEFPEGTLPNSDVPNLIAWVWDPAGEDAYPIATFTWMLFYKDQDDEKAAALREMVEYGVKKGQKIADSMGYIPLPKSVQERVLSTVEFIR</sequence>
<dbReference type="InterPro" id="IPR024370">
    <property type="entry name" value="PBP_domain"/>
</dbReference>
<keyword evidence="8" id="KW-0732">Signal</keyword>
<dbReference type="SUPFAM" id="SSF53850">
    <property type="entry name" value="Periplasmic binding protein-like II"/>
    <property type="match status" value="1"/>
</dbReference>